<dbReference type="SUPFAM" id="SSF88723">
    <property type="entry name" value="PIN domain-like"/>
    <property type="match status" value="1"/>
</dbReference>
<dbReference type="InterPro" id="IPR052919">
    <property type="entry name" value="TA_system_RNase"/>
</dbReference>
<keyword evidence="3" id="KW-1185">Reference proteome</keyword>
<reference evidence="2 3" key="1">
    <citation type="journal article" date="2020" name="Int. J. Syst. Evol. Microbiol.">
        <title>Novel acetic acid bacteria from cider fermentations: Acetobacter conturbans sp. nov. and Acetobacter fallax sp. nov.</title>
        <authorList>
            <person name="Sombolestani A.S."/>
            <person name="Cleenwerck I."/>
            <person name="Cnockaert M."/>
            <person name="Borremans W."/>
            <person name="Wieme A.D."/>
            <person name="De Vuyst L."/>
            <person name="Vandamme P."/>
        </authorList>
    </citation>
    <scope>NUCLEOTIDE SEQUENCE [LARGE SCALE GENOMIC DNA]</scope>
    <source>
        <strain evidence="2 3">LMG 1627</strain>
    </source>
</reference>
<organism evidence="2 3">
    <name type="scientific">Acetobacter conturbans</name>
    <dbReference type="NCBI Taxonomy" id="1737472"/>
    <lineage>
        <taxon>Bacteria</taxon>
        <taxon>Pseudomonadati</taxon>
        <taxon>Pseudomonadota</taxon>
        <taxon>Alphaproteobacteria</taxon>
        <taxon>Acetobacterales</taxon>
        <taxon>Acetobacteraceae</taxon>
        <taxon>Acetobacter</taxon>
    </lineage>
</organism>
<evidence type="ECO:0000313" key="2">
    <source>
        <dbReference type="EMBL" id="NHN90253.1"/>
    </source>
</evidence>
<feature type="domain" description="PIN" evidence="1">
    <location>
        <begin position="1"/>
        <end position="92"/>
    </location>
</feature>
<dbReference type="EMBL" id="WOSY01000043">
    <property type="protein sequence ID" value="NHN90253.1"/>
    <property type="molecule type" value="Genomic_DNA"/>
</dbReference>
<dbReference type="PANTHER" id="PTHR36173">
    <property type="entry name" value="RIBONUCLEASE VAPC16-RELATED"/>
    <property type="match status" value="1"/>
</dbReference>
<dbReference type="PANTHER" id="PTHR36173:SF2">
    <property type="entry name" value="RIBONUCLEASE VAPC16"/>
    <property type="match status" value="1"/>
</dbReference>
<name>A0ABX0K6H2_9PROT</name>
<gene>
    <name evidence="2" type="ORF">GOB81_16850</name>
</gene>
<accession>A0ABX0K6H2</accession>
<evidence type="ECO:0000313" key="3">
    <source>
        <dbReference type="Proteomes" id="UP000631653"/>
    </source>
</evidence>
<dbReference type="Pfam" id="PF01850">
    <property type="entry name" value="PIN"/>
    <property type="match status" value="1"/>
</dbReference>
<dbReference type="CDD" id="cd09872">
    <property type="entry name" value="PIN_Sll0205-like"/>
    <property type="match status" value="1"/>
</dbReference>
<dbReference type="InterPro" id="IPR041705">
    <property type="entry name" value="PIN_Sll0205"/>
</dbReference>
<dbReference type="InterPro" id="IPR002716">
    <property type="entry name" value="PIN_dom"/>
</dbReference>
<dbReference type="RefSeq" id="WP_173571406.1">
    <property type="nucleotide sequence ID" value="NZ_WOSY01000043.1"/>
</dbReference>
<protein>
    <submittedName>
        <fullName evidence="2">PIN domain-containing protein</fullName>
    </submittedName>
</protein>
<evidence type="ECO:0000259" key="1">
    <source>
        <dbReference type="Pfam" id="PF01850"/>
    </source>
</evidence>
<sequence length="105" mass="11820">AREIIADPIHDILVSIVSLWEIAIKIRIGKLDADMSEIIEAIPSEGFTLLQVQPQHLRVLMELPMHHRDPFDHLLMAQATSEHASFLSEDGNILLYPVTVVRCSV</sequence>
<proteinExistence type="predicted"/>
<feature type="non-terminal residue" evidence="2">
    <location>
        <position position="1"/>
    </location>
</feature>
<comment type="caution">
    <text evidence="2">The sequence shown here is derived from an EMBL/GenBank/DDBJ whole genome shotgun (WGS) entry which is preliminary data.</text>
</comment>
<dbReference type="Proteomes" id="UP000631653">
    <property type="component" value="Unassembled WGS sequence"/>
</dbReference>
<dbReference type="InterPro" id="IPR029060">
    <property type="entry name" value="PIN-like_dom_sf"/>
</dbReference>